<evidence type="ECO:0000256" key="1">
    <source>
        <dbReference type="SAM" id="MobiDB-lite"/>
    </source>
</evidence>
<dbReference type="AlphaFoldDB" id="A0A9P6QU90"/>
<feature type="compositionally biased region" description="Polar residues" evidence="1">
    <location>
        <begin position="123"/>
        <end position="136"/>
    </location>
</feature>
<dbReference type="EMBL" id="JAAAIN010002517">
    <property type="protein sequence ID" value="KAG0292368.1"/>
    <property type="molecule type" value="Genomic_DNA"/>
</dbReference>
<dbReference type="Proteomes" id="UP000823405">
    <property type="component" value="Unassembled WGS sequence"/>
</dbReference>
<gene>
    <name evidence="2" type="ORF">BGZ97_005615</name>
</gene>
<accession>A0A9P6QU90</accession>
<organism evidence="2 3">
    <name type="scientific">Linnemannia gamsii</name>
    <dbReference type="NCBI Taxonomy" id="64522"/>
    <lineage>
        <taxon>Eukaryota</taxon>
        <taxon>Fungi</taxon>
        <taxon>Fungi incertae sedis</taxon>
        <taxon>Mucoromycota</taxon>
        <taxon>Mortierellomycotina</taxon>
        <taxon>Mortierellomycetes</taxon>
        <taxon>Mortierellales</taxon>
        <taxon>Mortierellaceae</taxon>
        <taxon>Linnemannia</taxon>
    </lineage>
</organism>
<proteinExistence type="predicted"/>
<comment type="caution">
    <text evidence="2">The sequence shown here is derived from an EMBL/GenBank/DDBJ whole genome shotgun (WGS) entry which is preliminary data.</text>
</comment>
<reference evidence="2" key="1">
    <citation type="journal article" date="2020" name="Fungal Divers.">
        <title>Resolving the Mortierellaceae phylogeny through synthesis of multi-gene phylogenetics and phylogenomics.</title>
        <authorList>
            <person name="Vandepol N."/>
            <person name="Liber J."/>
            <person name="Desiro A."/>
            <person name="Na H."/>
            <person name="Kennedy M."/>
            <person name="Barry K."/>
            <person name="Grigoriev I.V."/>
            <person name="Miller A.N."/>
            <person name="O'Donnell K."/>
            <person name="Stajich J.E."/>
            <person name="Bonito G."/>
        </authorList>
    </citation>
    <scope>NUCLEOTIDE SEQUENCE</scope>
    <source>
        <strain evidence="2">NVP60</strain>
    </source>
</reference>
<feature type="region of interest" description="Disordered" evidence="1">
    <location>
        <begin position="1"/>
        <end position="93"/>
    </location>
</feature>
<sequence length="183" mass="19979">LAHRMRKRELEKEKRVEEKRERKSQKAKHRHAQKLRETEGEDGSAHEQEDGNGDDVEENGTAQIDGQGHDSALGQGQNGREVMDMEGVLDGPRNQQMAGTYFLGMQQVDSQFGLESGRPGVPQQWNTVPLSPTTANDVMAGRQGRGSATGLDGIDGQQGEVDADLKAIEGAESLVQLQKHGKP</sequence>
<feature type="compositionally biased region" description="Basic residues" evidence="1">
    <location>
        <begin position="22"/>
        <end position="33"/>
    </location>
</feature>
<feature type="non-terminal residue" evidence="2">
    <location>
        <position position="1"/>
    </location>
</feature>
<feature type="compositionally biased region" description="Basic and acidic residues" evidence="1">
    <location>
        <begin position="8"/>
        <end position="21"/>
    </location>
</feature>
<name>A0A9P6QU90_9FUNG</name>
<feature type="compositionally biased region" description="Basic and acidic residues" evidence="1">
    <location>
        <begin position="34"/>
        <end position="49"/>
    </location>
</feature>
<keyword evidence="3" id="KW-1185">Reference proteome</keyword>
<protein>
    <submittedName>
        <fullName evidence="2">Uncharacterized protein</fullName>
    </submittedName>
</protein>
<evidence type="ECO:0000313" key="2">
    <source>
        <dbReference type="EMBL" id="KAG0292368.1"/>
    </source>
</evidence>
<feature type="region of interest" description="Disordered" evidence="1">
    <location>
        <begin position="113"/>
        <end position="157"/>
    </location>
</feature>
<evidence type="ECO:0000313" key="3">
    <source>
        <dbReference type="Proteomes" id="UP000823405"/>
    </source>
</evidence>